<dbReference type="Proteomes" id="UP000035762">
    <property type="component" value="Unassembled WGS sequence"/>
</dbReference>
<keyword evidence="2" id="KW-0902">Two-component regulatory system</keyword>
<dbReference type="SUPFAM" id="SSF52172">
    <property type="entry name" value="CheY-like"/>
    <property type="match status" value="1"/>
</dbReference>
<feature type="modified residue" description="4-aspartylphosphate" evidence="6">
    <location>
        <position position="62"/>
    </location>
</feature>
<dbReference type="FunFam" id="3.40.50.2300:FF:000018">
    <property type="entry name" value="DNA-binding transcriptional regulator NtrC"/>
    <property type="match status" value="1"/>
</dbReference>
<keyword evidence="4" id="KW-0238">DNA-binding</keyword>
<evidence type="ECO:0000256" key="3">
    <source>
        <dbReference type="ARBA" id="ARBA00023015"/>
    </source>
</evidence>
<comment type="caution">
    <text evidence="9">The sequence shown here is derived from an EMBL/GenBank/DDBJ whole genome shotgun (WGS) entry which is preliminary data.</text>
</comment>
<dbReference type="InterPro" id="IPR001789">
    <property type="entry name" value="Sig_transdc_resp-reg_receiver"/>
</dbReference>
<sequence>MRQSKQPVVVGGTVAVVDDDLSVREALRNLLSSVGLDIHTFASTHEFLAWSIPDTPICLVLDVRMPGQNGLDFQQELFRTRVEIPVVFITAHGDIPMSVRAMKFGAIEFLTKPFRDQDLLDAIYLGLQTSQIRRNEKTMTADLRARYDSLSVRERQVMDMILDGKLTKQIAAKFALSEITVKVCRAQIMRKMEAASLLELGRMSERLERIRD</sequence>
<dbReference type="Pfam" id="PF00196">
    <property type="entry name" value="GerE"/>
    <property type="match status" value="1"/>
</dbReference>
<dbReference type="InterPro" id="IPR016032">
    <property type="entry name" value="Sig_transdc_resp-reg_C-effctor"/>
</dbReference>
<dbReference type="SMART" id="SM00421">
    <property type="entry name" value="HTH_LUXR"/>
    <property type="match status" value="1"/>
</dbReference>
<dbReference type="GO" id="GO:0000160">
    <property type="term" value="P:phosphorelay signal transduction system"/>
    <property type="evidence" value="ECO:0007669"/>
    <property type="project" value="UniProtKB-KW"/>
</dbReference>
<evidence type="ECO:0000256" key="6">
    <source>
        <dbReference type="PROSITE-ProRule" id="PRU00169"/>
    </source>
</evidence>
<dbReference type="PROSITE" id="PS50110">
    <property type="entry name" value="RESPONSE_REGULATORY"/>
    <property type="match status" value="1"/>
</dbReference>
<evidence type="ECO:0000256" key="2">
    <source>
        <dbReference type="ARBA" id="ARBA00023012"/>
    </source>
</evidence>
<keyword evidence="1 6" id="KW-0597">Phosphoprotein</keyword>
<dbReference type="GO" id="GO:0006355">
    <property type="term" value="P:regulation of DNA-templated transcription"/>
    <property type="evidence" value="ECO:0007669"/>
    <property type="project" value="InterPro"/>
</dbReference>
<keyword evidence="3" id="KW-0805">Transcription regulation</keyword>
<organism evidence="9 10">
    <name type="scientific">Afipia felis</name>
    <name type="common">Cat scratch disease bacillus</name>
    <dbReference type="NCBI Taxonomy" id="1035"/>
    <lineage>
        <taxon>Bacteria</taxon>
        <taxon>Pseudomonadati</taxon>
        <taxon>Pseudomonadota</taxon>
        <taxon>Alphaproteobacteria</taxon>
        <taxon>Hyphomicrobiales</taxon>
        <taxon>Nitrobacteraceae</taxon>
        <taxon>Afipia</taxon>
    </lineage>
</organism>
<evidence type="ECO:0000313" key="10">
    <source>
        <dbReference type="Proteomes" id="UP000035762"/>
    </source>
</evidence>
<feature type="domain" description="HTH luxR-type" evidence="7">
    <location>
        <begin position="143"/>
        <end position="208"/>
    </location>
</feature>
<dbReference type="InterPro" id="IPR011006">
    <property type="entry name" value="CheY-like_superfamily"/>
</dbReference>
<dbReference type="GO" id="GO:0003677">
    <property type="term" value="F:DNA binding"/>
    <property type="evidence" value="ECO:0007669"/>
    <property type="project" value="UniProtKB-KW"/>
</dbReference>
<evidence type="ECO:0000256" key="5">
    <source>
        <dbReference type="ARBA" id="ARBA00023163"/>
    </source>
</evidence>
<evidence type="ECO:0000256" key="1">
    <source>
        <dbReference type="ARBA" id="ARBA00022553"/>
    </source>
</evidence>
<dbReference type="Gene3D" id="3.40.50.2300">
    <property type="match status" value="1"/>
</dbReference>
<dbReference type="RefSeq" id="WP_006022597.1">
    <property type="nucleotide sequence ID" value="NZ_CCAZ020000002.1"/>
</dbReference>
<dbReference type="SUPFAM" id="SSF46894">
    <property type="entry name" value="C-terminal effector domain of the bipartite response regulators"/>
    <property type="match status" value="1"/>
</dbReference>
<gene>
    <name evidence="9" type="primary">tdiR_2</name>
    <name evidence="9" type="ORF">BN961_03720</name>
</gene>
<accession>A0A090MV25</accession>
<dbReference type="CDD" id="cd06170">
    <property type="entry name" value="LuxR_C_like"/>
    <property type="match status" value="1"/>
</dbReference>
<evidence type="ECO:0000259" key="7">
    <source>
        <dbReference type="PROSITE" id="PS50043"/>
    </source>
</evidence>
<protein>
    <submittedName>
        <fullName evidence="9">Transcriptional regulatory protein TdiR</fullName>
    </submittedName>
</protein>
<reference evidence="9 10" key="1">
    <citation type="journal article" date="2014" name="Genome Announc.">
        <title>Genome Sequence of Afipia felis Strain 76713, Isolated in Hospital Water Using an Amoeba Co-Culture Procedure.</title>
        <authorList>
            <person name="Benamar S."/>
            <person name="La Scola B."/>
            <person name="Croce O."/>
        </authorList>
    </citation>
    <scope>NUCLEOTIDE SEQUENCE [LARGE SCALE GENOMIC DNA]</scope>
    <source>
        <strain evidence="9 10">76713</strain>
    </source>
</reference>
<evidence type="ECO:0000259" key="8">
    <source>
        <dbReference type="PROSITE" id="PS50110"/>
    </source>
</evidence>
<dbReference type="PANTHER" id="PTHR44688">
    <property type="entry name" value="DNA-BINDING TRANSCRIPTIONAL ACTIVATOR DEVR_DOSR"/>
    <property type="match status" value="1"/>
</dbReference>
<evidence type="ECO:0000256" key="4">
    <source>
        <dbReference type="ARBA" id="ARBA00023125"/>
    </source>
</evidence>
<feature type="domain" description="Response regulatory" evidence="8">
    <location>
        <begin position="13"/>
        <end position="127"/>
    </location>
</feature>
<name>A0A090MV25_AFIFE</name>
<dbReference type="Gene3D" id="1.10.10.10">
    <property type="entry name" value="Winged helix-like DNA-binding domain superfamily/Winged helix DNA-binding domain"/>
    <property type="match status" value="1"/>
</dbReference>
<dbReference type="PANTHER" id="PTHR44688:SF16">
    <property type="entry name" value="DNA-BINDING TRANSCRIPTIONAL ACTIVATOR DEVR_DOSR"/>
    <property type="match status" value="1"/>
</dbReference>
<dbReference type="EMBL" id="CCAZ020000002">
    <property type="protein sequence ID" value="CEG10282.1"/>
    <property type="molecule type" value="Genomic_DNA"/>
</dbReference>
<evidence type="ECO:0000313" key="9">
    <source>
        <dbReference type="EMBL" id="CEG10282.1"/>
    </source>
</evidence>
<dbReference type="PRINTS" id="PR00038">
    <property type="entry name" value="HTHLUXR"/>
</dbReference>
<dbReference type="InterPro" id="IPR000792">
    <property type="entry name" value="Tscrpt_reg_LuxR_C"/>
</dbReference>
<dbReference type="OrthoDB" id="9782655at2"/>
<dbReference type="InterPro" id="IPR036388">
    <property type="entry name" value="WH-like_DNA-bd_sf"/>
</dbReference>
<proteinExistence type="predicted"/>
<keyword evidence="10" id="KW-1185">Reference proteome</keyword>
<dbReference type="AlphaFoldDB" id="A0A090MV25"/>
<dbReference type="SMART" id="SM00448">
    <property type="entry name" value="REC"/>
    <property type="match status" value="1"/>
</dbReference>
<dbReference type="Pfam" id="PF00072">
    <property type="entry name" value="Response_reg"/>
    <property type="match status" value="1"/>
</dbReference>
<keyword evidence="5" id="KW-0804">Transcription</keyword>
<dbReference type="CDD" id="cd17537">
    <property type="entry name" value="REC_FixJ"/>
    <property type="match status" value="1"/>
</dbReference>
<dbReference type="PROSITE" id="PS50043">
    <property type="entry name" value="HTH_LUXR_2"/>
    <property type="match status" value="1"/>
</dbReference>
<dbReference type="STRING" id="1035.BN961_03720"/>